<feature type="domain" description="Glycosyltransferase 2-like" evidence="2">
    <location>
        <begin position="15"/>
        <end position="164"/>
    </location>
</feature>
<proteinExistence type="predicted"/>
<evidence type="ECO:0000313" key="3">
    <source>
        <dbReference type="EMBL" id="CAJ36725.1"/>
    </source>
</evidence>
<dbReference type="STRING" id="351160.RCIX1460"/>
<protein>
    <submittedName>
        <fullName evidence="3">Glycosyltransferase (Family 2)</fullName>
    </submittedName>
</protein>
<evidence type="ECO:0000256" key="1">
    <source>
        <dbReference type="SAM" id="Phobius"/>
    </source>
</evidence>
<dbReference type="InterPro" id="IPR029044">
    <property type="entry name" value="Nucleotide-diphossugar_trans"/>
</dbReference>
<dbReference type="CDD" id="cd04179">
    <property type="entry name" value="DPM_DPG-synthase_like"/>
    <property type="match status" value="1"/>
</dbReference>
<dbReference type="PANTHER" id="PTHR48090">
    <property type="entry name" value="UNDECAPRENYL-PHOSPHATE 4-DEOXY-4-FORMAMIDO-L-ARABINOSE TRANSFERASE-RELATED"/>
    <property type="match status" value="1"/>
</dbReference>
<dbReference type="Pfam" id="PF00535">
    <property type="entry name" value="Glycos_transf_2"/>
    <property type="match status" value="1"/>
</dbReference>
<sequence length="302" mass="32355">MSESTLEAGKPMVIVAIPCYNEEVAIGSVVLKSLQHADRVVVIDDGSRDRTAEVARMAGAEVLVHEKNQGKGAGIRHAFEYAAKVGADILVLIDGDGQHNPDEIPRLIEPIINGEADMVNGSRFLVKGGHNVPKYRRVGQEVLTIATTAGGSSGITDSQNGFRAFHKNTFGAFTFQSKGMAIESEMLMDAARANLRIKEVQIDVRYDVAGSTYNPVAHGMSVLASIIKLISQKRPLLFFCLPGAIAMVIGMGLLFLVLTIFNDTHSFAIGYTMVGMLGIIIGTFAVFTGLTLSSIQSVKTSN</sequence>
<dbReference type="InterPro" id="IPR050256">
    <property type="entry name" value="Glycosyltransferase_2"/>
</dbReference>
<organism evidence="3 4">
    <name type="scientific">Methanocella arvoryzae (strain DSM 22066 / NBRC 105507 / MRE50)</name>
    <dbReference type="NCBI Taxonomy" id="351160"/>
    <lineage>
        <taxon>Archaea</taxon>
        <taxon>Methanobacteriati</taxon>
        <taxon>Methanobacteriota</taxon>
        <taxon>Stenosarchaea group</taxon>
        <taxon>Methanomicrobia</taxon>
        <taxon>Methanocellales</taxon>
        <taxon>Methanocellaceae</taxon>
        <taxon>Methanocella</taxon>
    </lineage>
</organism>
<dbReference type="CAZy" id="GT2">
    <property type="family name" value="Glycosyltransferase Family 2"/>
</dbReference>
<keyword evidence="1" id="KW-1133">Transmembrane helix</keyword>
<dbReference type="KEGG" id="rci:RCIX1460"/>
<dbReference type="EMBL" id="AM114193">
    <property type="protein sequence ID" value="CAJ36725.1"/>
    <property type="molecule type" value="Genomic_DNA"/>
</dbReference>
<dbReference type="Proteomes" id="UP000000663">
    <property type="component" value="Chromosome"/>
</dbReference>
<reference evidence="3 4" key="1">
    <citation type="journal article" date="2006" name="Science">
        <title>Genome of rice cluster I archaea -- the key methane producers in the rice rhizosphere.</title>
        <authorList>
            <person name="Erkel C."/>
            <person name="Kube M."/>
            <person name="Reinhardt R."/>
            <person name="Liesack W."/>
        </authorList>
    </citation>
    <scope>NUCLEOTIDE SEQUENCE [LARGE SCALE GENOMIC DNA]</scope>
    <source>
        <strain evidence="4">DSM 22066 / NBRC 105507 / MRE50</strain>
    </source>
</reference>
<dbReference type="AlphaFoldDB" id="Q0W4G8"/>
<evidence type="ECO:0000313" key="4">
    <source>
        <dbReference type="Proteomes" id="UP000000663"/>
    </source>
</evidence>
<dbReference type="SUPFAM" id="SSF53448">
    <property type="entry name" value="Nucleotide-diphospho-sugar transferases"/>
    <property type="match status" value="1"/>
</dbReference>
<keyword evidence="1" id="KW-0812">Transmembrane</keyword>
<keyword evidence="4" id="KW-1185">Reference proteome</keyword>
<keyword evidence="1" id="KW-0472">Membrane</keyword>
<name>Q0W4G8_METAR</name>
<dbReference type="PANTHER" id="PTHR48090:SF7">
    <property type="entry name" value="RFBJ PROTEIN"/>
    <property type="match status" value="1"/>
</dbReference>
<dbReference type="InterPro" id="IPR001173">
    <property type="entry name" value="Glyco_trans_2-like"/>
</dbReference>
<dbReference type="PATRIC" id="fig|351160.9.peg.1545"/>
<evidence type="ECO:0000259" key="2">
    <source>
        <dbReference type="Pfam" id="PF00535"/>
    </source>
</evidence>
<feature type="transmembrane region" description="Helical" evidence="1">
    <location>
        <begin position="267"/>
        <end position="292"/>
    </location>
</feature>
<gene>
    <name evidence="3" type="ORF">RCIX1460</name>
</gene>
<accession>Q0W4G8</accession>
<dbReference type="eggNOG" id="arCOG00894">
    <property type="taxonomic scope" value="Archaea"/>
</dbReference>
<feature type="transmembrane region" description="Helical" evidence="1">
    <location>
        <begin position="236"/>
        <end position="261"/>
    </location>
</feature>
<dbReference type="Gene3D" id="3.90.550.10">
    <property type="entry name" value="Spore Coat Polysaccharide Biosynthesis Protein SpsA, Chain A"/>
    <property type="match status" value="1"/>
</dbReference>